<reference evidence="7 8" key="1">
    <citation type="submission" date="2024-09" db="EMBL/GenBank/DDBJ databases">
        <authorList>
            <person name="Sun Q."/>
            <person name="Mori K."/>
        </authorList>
    </citation>
    <scope>NUCLEOTIDE SEQUENCE [LARGE SCALE GENOMIC DNA]</scope>
    <source>
        <strain evidence="7 8">CICC 11035S</strain>
    </source>
</reference>
<comment type="similarity">
    <text evidence="4">Belongs to the Omp25/RopB family.</text>
</comment>
<protein>
    <submittedName>
        <fullName evidence="7">Outer membrane protein</fullName>
    </submittedName>
</protein>
<comment type="caution">
    <text evidence="7">The sequence shown here is derived from an EMBL/GenBank/DDBJ whole genome shotgun (WGS) entry which is preliminary data.</text>
</comment>
<gene>
    <name evidence="7" type="ORF">ACFFF8_13850</name>
</gene>
<dbReference type="RefSeq" id="WP_267219112.1">
    <property type="nucleotide sequence ID" value="NZ_JAPCWC010000003.1"/>
</dbReference>
<evidence type="ECO:0000313" key="8">
    <source>
        <dbReference type="Proteomes" id="UP001589858"/>
    </source>
</evidence>
<keyword evidence="3" id="KW-0472">Membrane</keyword>
<dbReference type="InterPro" id="IPR051692">
    <property type="entry name" value="OMP-like"/>
</dbReference>
<evidence type="ECO:0000256" key="4">
    <source>
        <dbReference type="ARBA" id="ARBA00038306"/>
    </source>
</evidence>
<evidence type="ECO:0000256" key="5">
    <source>
        <dbReference type="SAM" id="SignalP"/>
    </source>
</evidence>
<organism evidence="7 8">
    <name type="scientific">Novosphingobium clariflavum</name>
    <dbReference type="NCBI Taxonomy" id="2029884"/>
    <lineage>
        <taxon>Bacteria</taxon>
        <taxon>Pseudomonadati</taxon>
        <taxon>Pseudomonadota</taxon>
        <taxon>Alphaproteobacteria</taxon>
        <taxon>Sphingomonadales</taxon>
        <taxon>Sphingomonadaceae</taxon>
        <taxon>Novosphingobium</taxon>
    </lineage>
</organism>
<sequence>MKKIAIAATAALFAIPAAANAQAYVQAQTGLDSVSVDGGSSEGLTYGVAAGYDIQARDALFFGIQASVSDSTTKDCVRDVAVTDDKLCVRSGRDLAAVARIGTNVGETTKLYLLGGYTNARVRVTYNDGTNKDSAGTNLDGYRIGAGFEHDFGGNLFGKVEYNYSNYEHGFSRHYALAGFGVKF</sequence>
<name>A0ABV6S9H9_9SPHN</name>
<evidence type="ECO:0000256" key="3">
    <source>
        <dbReference type="ARBA" id="ARBA00023136"/>
    </source>
</evidence>
<dbReference type="Proteomes" id="UP001589858">
    <property type="component" value="Unassembled WGS sequence"/>
</dbReference>
<feature type="domain" description="Outer membrane protein beta-barrel" evidence="6">
    <location>
        <begin position="5"/>
        <end position="184"/>
    </location>
</feature>
<dbReference type="InterPro" id="IPR027385">
    <property type="entry name" value="Beta-barrel_OMP"/>
</dbReference>
<feature type="chain" id="PRO_5046712403" evidence="5">
    <location>
        <begin position="24"/>
        <end position="184"/>
    </location>
</feature>
<keyword evidence="8" id="KW-1185">Reference proteome</keyword>
<dbReference type="PANTHER" id="PTHR34001">
    <property type="entry name" value="BLL7405 PROTEIN"/>
    <property type="match status" value="1"/>
</dbReference>
<dbReference type="Pfam" id="PF13505">
    <property type="entry name" value="OMP_b-brl"/>
    <property type="match status" value="1"/>
</dbReference>
<evidence type="ECO:0000256" key="2">
    <source>
        <dbReference type="ARBA" id="ARBA00022729"/>
    </source>
</evidence>
<dbReference type="SUPFAM" id="SSF56925">
    <property type="entry name" value="OMPA-like"/>
    <property type="match status" value="1"/>
</dbReference>
<evidence type="ECO:0000259" key="6">
    <source>
        <dbReference type="Pfam" id="PF13505"/>
    </source>
</evidence>
<dbReference type="InterPro" id="IPR011250">
    <property type="entry name" value="OMP/PagP_B-barrel"/>
</dbReference>
<evidence type="ECO:0000313" key="7">
    <source>
        <dbReference type="EMBL" id="MFC0685681.1"/>
    </source>
</evidence>
<accession>A0ABV6S9H9</accession>
<evidence type="ECO:0000256" key="1">
    <source>
        <dbReference type="ARBA" id="ARBA00004370"/>
    </source>
</evidence>
<keyword evidence="2 5" id="KW-0732">Signal</keyword>
<dbReference type="EMBL" id="JBHLTM010000055">
    <property type="protein sequence ID" value="MFC0685681.1"/>
    <property type="molecule type" value="Genomic_DNA"/>
</dbReference>
<feature type="signal peptide" evidence="5">
    <location>
        <begin position="1"/>
        <end position="23"/>
    </location>
</feature>
<proteinExistence type="inferred from homology"/>
<comment type="subcellular location">
    <subcellularLocation>
        <location evidence="1">Membrane</location>
    </subcellularLocation>
</comment>
<dbReference type="PANTHER" id="PTHR34001:SF3">
    <property type="entry name" value="BLL7405 PROTEIN"/>
    <property type="match status" value="1"/>
</dbReference>
<dbReference type="Gene3D" id="2.40.160.20">
    <property type="match status" value="1"/>
</dbReference>